<protein>
    <submittedName>
        <fullName evidence="1">Uncharacterized protein</fullName>
    </submittedName>
</protein>
<dbReference type="AlphaFoldDB" id="A0A6J4R3M1"/>
<organism evidence="1">
    <name type="scientific">uncultured Rubrobacteraceae bacterium</name>
    <dbReference type="NCBI Taxonomy" id="349277"/>
    <lineage>
        <taxon>Bacteria</taxon>
        <taxon>Bacillati</taxon>
        <taxon>Actinomycetota</taxon>
        <taxon>Rubrobacteria</taxon>
        <taxon>Rubrobacterales</taxon>
        <taxon>Rubrobacteraceae</taxon>
        <taxon>environmental samples</taxon>
    </lineage>
</organism>
<reference evidence="1" key="1">
    <citation type="submission" date="2020-02" db="EMBL/GenBank/DDBJ databases">
        <authorList>
            <person name="Meier V. D."/>
        </authorList>
    </citation>
    <scope>NUCLEOTIDE SEQUENCE</scope>
    <source>
        <strain evidence="1">AVDCRST_MAG02</strain>
    </source>
</reference>
<dbReference type="EMBL" id="CADCVH010000087">
    <property type="protein sequence ID" value="CAA9463245.1"/>
    <property type="molecule type" value="Genomic_DNA"/>
</dbReference>
<evidence type="ECO:0000313" key="1">
    <source>
        <dbReference type="EMBL" id="CAA9463245.1"/>
    </source>
</evidence>
<sequence>MAVCSHGPLKQTVYASFLSQIGEEVSSAASAGGFDEPYALLNHDVLALDEEGALGDCASSDGPLRRGTDS</sequence>
<name>A0A6J4R3M1_9ACTN</name>
<accession>A0A6J4R3M1</accession>
<gene>
    <name evidence="1" type="ORF">AVDCRST_MAG02-2739</name>
</gene>
<proteinExistence type="predicted"/>